<dbReference type="SUPFAM" id="SSF49482">
    <property type="entry name" value="Aromatic compound dioxygenase"/>
    <property type="match status" value="1"/>
</dbReference>
<keyword evidence="3 5" id="KW-0560">Oxidoreductase</keyword>
<dbReference type="Gene3D" id="2.60.130.10">
    <property type="entry name" value="Aromatic compound dioxygenase"/>
    <property type="match status" value="1"/>
</dbReference>
<proteinExistence type="inferred from homology"/>
<evidence type="ECO:0000313" key="5">
    <source>
        <dbReference type="EMBL" id="TGG93389.1"/>
    </source>
</evidence>
<evidence type="ECO:0000259" key="4">
    <source>
        <dbReference type="PROSITE" id="PS00083"/>
    </source>
</evidence>
<dbReference type="AlphaFoldDB" id="A0A4Z0W8S4"/>
<dbReference type="GO" id="GO:0018578">
    <property type="term" value="F:protocatechuate 3,4-dioxygenase activity"/>
    <property type="evidence" value="ECO:0007669"/>
    <property type="project" value="UniProtKB-EC"/>
</dbReference>
<evidence type="ECO:0000256" key="2">
    <source>
        <dbReference type="ARBA" id="ARBA00022964"/>
    </source>
</evidence>
<comment type="similarity">
    <text evidence="1">Belongs to the intradiol ring-cleavage dioxygenase family.</text>
</comment>
<accession>A0A4Z0W8S4</accession>
<dbReference type="EMBL" id="SRMF01000003">
    <property type="protein sequence ID" value="TGG93389.1"/>
    <property type="molecule type" value="Genomic_DNA"/>
</dbReference>
<evidence type="ECO:0000256" key="3">
    <source>
        <dbReference type="ARBA" id="ARBA00023002"/>
    </source>
</evidence>
<dbReference type="OrthoDB" id="9805815at2"/>
<dbReference type="PANTHER" id="PTHR33711">
    <property type="entry name" value="DIOXYGENASE, PUTATIVE (AFU_ORTHOLOGUE AFUA_2G02910)-RELATED"/>
    <property type="match status" value="1"/>
</dbReference>
<dbReference type="Pfam" id="PF00775">
    <property type="entry name" value="Dioxygenase_C"/>
    <property type="match status" value="1"/>
</dbReference>
<dbReference type="CDD" id="cd03463">
    <property type="entry name" value="3_4-PCD_alpha"/>
    <property type="match status" value="1"/>
</dbReference>
<dbReference type="InterPro" id="IPR000627">
    <property type="entry name" value="Intradiol_dOase_C"/>
</dbReference>
<feature type="domain" description="Intradiol ring-cleavage dioxygenases" evidence="4">
    <location>
        <begin position="49"/>
        <end position="77"/>
    </location>
</feature>
<keyword evidence="6" id="KW-1185">Reference proteome</keyword>
<dbReference type="PANTHER" id="PTHR33711:SF9">
    <property type="entry name" value="PROTOCATECHUATE 3,4-DIOXYGENASE ALPHA CHAIN"/>
    <property type="match status" value="1"/>
</dbReference>
<reference evidence="5 6" key="1">
    <citation type="submission" date="2019-04" db="EMBL/GenBank/DDBJ databases">
        <title>Natronospirillum operosus gen. nov., sp. nov., a haloalkaliphilic satellite isolated from decaying biomass of laboratory culture of cyanobacterium Geitlerinema sp. and proposal of Natronospirillaceae fam. nov. and Saccharospirillaceae fam. nov.</title>
        <authorList>
            <person name="Kevbrin V."/>
            <person name="Boltyanskaya Y."/>
            <person name="Koziaeva V."/>
            <person name="Grouzdev D.S."/>
            <person name="Park M."/>
            <person name="Cho J."/>
        </authorList>
    </citation>
    <scope>NUCLEOTIDE SEQUENCE [LARGE SCALE GENOMIC DNA]</scope>
    <source>
        <strain evidence="5 6">G-116</strain>
    </source>
</reference>
<evidence type="ECO:0000256" key="1">
    <source>
        <dbReference type="ARBA" id="ARBA00007825"/>
    </source>
</evidence>
<dbReference type="InterPro" id="IPR015889">
    <property type="entry name" value="Intradiol_dOase_core"/>
</dbReference>
<dbReference type="NCBIfam" id="TIGR02423">
    <property type="entry name" value="protocat_alph"/>
    <property type="match status" value="1"/>
</dbReference>
<organism evidence="5 6">
    <name type="scientific">Natronospirillum operosum</name>
    <dbReference type="NCBI Taxonomy" id="2759953"/>
    <lineage>
        <taxon>Bacteria</taxon>
        <taxon>Pseudomonadati</taxon>
        <taxon>Pseudomonadota</taxon>
        <taxon>Gammaproteobacteria</taxon>
        <taxon>Oceanospirillales</taxon>
        <taxon>Natronospirillaceae</taxon>
        <taxon>Natronospirillum</taxon>
    </lineage>
</organism>
<keyword evidence="2 5" id="KW-0223">Dioxygenase</keyword>
<dbReference type="RefSeq" id="WP_135483098.1">
    <property type="nucleotide sequence ID" value="NZ_SRMF01000003.1"/>
</dbReference>
<comment type="caution">
    <text evidence="5">The sequence shown here is derived from an EMBL/GenBank/DDBJ whole genome shotgun (WGS) entry which is preliminary data.</text>
</comment>
<dbReference type="GO" id="GO:0008199">
    <property type="term" value="F:ferric iron binding"/>
    <property type="evidence" value="ECO:0007669"/>
    <property type="project" value="InterPro"/>
</dbReference>
<dbReference type="PROSITE" id="PS00083">
    <property type="entry name" value="INTRADIOL_DIOXYGENAS"/>
    <property type="match status" value="1"/>
</dbReference>
<gene>
    <name evidence="5" type="primary">pcaG</name>
    <name evidence="5" type="ORF">E4656_10075</name>
</gene>
<evidence type="ECO:0000313" key="6">
    <source>
        <dbReference type="Proteomes" id="UP000297475"/>
    </source>
</evidence>
<dbReference type="EC" id="1.13.11.3" evidence="5"/>
<dbReference type="Proteomes" id="UP000297475">
    <property type="component" value="Unassembled WGS sequence"/>
</dbReference>
<name>A0A4Z0W8S4_9GAMM</name>
<dbReference type="InterPro" id="IPR012786">
    <property type="entry name" value="Protocat_dOase_a"/>
</dbReference>
<dbReference type="InterPro" id="IPR050770">
    <property type="entry name" value="Intradiol_RC_Dioxygenase"/>
</dbReference>
<sequence>MTLKQTPSQTVGPFFAYGLTPEQYLYDFRQLVDGQMRPREDMPGEAIRIVGRVFDADGQAAEDAMIELWQPNAAGRFNHPADQRTERPLIEGFSGFGRFGTGTDPDARFIFDTVKPGAIDDRQAPFITVIVFMRGLLNHAYTRLYFSDDQAAQAHDPVLQSVPAERRQTLIAERRDTATGVEYNFDIHMQGERETVFFDL</sequence>
<protein>
    <submittedName>
        <fullName evidence="5">Protocatechuate 3,4-dioxygenase subunit alpha</fullName>
        <ecNumber evidence="5">1.13.11.3</ecNumber>
    </submittedName>
</protein>